<comment type="caution">
    <text evidence="3">The sequence shown here is derived from an EMBL/GenBank/DDBJ whole genome shotgun (WGS) entry which is preliminary data.</text>
</comment>
<accession>A0A6L9S470</accession>
<proteinExistence type="predicted"/>
<sequence>MRITLHGVRGSMPAPGREYLRVGGHTSCVSVTLTGEASPTLVLDAGTGLTHLSRTLGHRPFHGEIVLTHLHWDHVQGLPFFRSGDTADADVVLHLPAQDAPPPPRYECDDGVGRGAPRQHTAVAVDVPAPTGTTAGPPIVAPFPSGGGAEPEKSGSAAAALLGRAMSPPHFPIGPEGLAGRWRFRMAEAGWLEAGGARVLLTDIPHKGGRTFGIRVEADGASFAYLPDHDPSADPAPGATLAHGVDVLLHDAQFAESERAIAVAYGHSTVADAVALAIRADVGRLVLIHHAPTRTDDAVDALAAREAADAEFPVTIGRERDVIDL</sequence>
<dbReference type="AlphaFoldDB" id="A0A6L9S470"/>
<reference evidence="3 4" key="1">
    <citation type="submission" date="2020-02" db="EMBL/GenBank/DDBJ databases">
        <authorList>
            <person name="Li X.-J."/>
            <person name="Han X.-M."/>
        </authorList>
    </citation>
    <scope>NUCLEOTIDE SEQUENCE [LARGE SCALE GENOMIC DNA]</scope>
    <source>
        <strain evidence="3 4">CCTCC AB 2017055</strain>
    </source>
</reference>
<feature type="domain" description="Metallo-beta-lactamase" evidence="2">
    <location>
        <begin position="193"/>
        <end position="290"/>
    </location>
</feature>
<dbReference type="SUPFAM" id="SSF56281">
    <property type="entry name" value="Metallo-hydrolase/oxidoreductase"/>
    <property type="match status" value="1"/>
</dbReference>
<evidence type="ECO:0000256" key="1">
    <source>
        <dbReference type="ARBA" id="ARBA00022759"/>
    </source>
</evidence>
<dbReference type="Pfam" id="PF12706">
    <property type="entry name" value="Lactamase_B_2"/>
    <property type="match status" value="1"/>
</dbReference>
<dbReference type="InterPro" id="IPR036866">
    <property type="entry name" value="RibonucZ/Hydroxyglut_hydro"/>
</dbReference>
<dbReference type="PANTHER" id="PTHR46018">
    <property type="entry name" value="ZINC PHOSPHODIESTERASE ELAC PROTEIN 1"/>
    <property type="match status" value="1"/>
</dbReference>
<protein>
    <recommendedName>
        <fullName evidence="2">Metallo-beta-lactamase domain-containing protein</fullName>
    </recommendedName>
</protein>
<name>A0A6L9S470_9ACTN</name>
<organism evidence="3 4">
    <name type="scientific">Phytoactinopolyspora halotolerans</name>
    <dbReference type="NCBI Taxonomy" id="1981512"/>
    <lineage>
        <taxon>Bacteria</taxon>
        <taxon>Bacillati</taxon>
        <taxon>Actinomycetota</taxon>
        <taxon>Actinomycetes</taxon>
        <taxon>Jiangellales</taxon>
        <taxon>Jiangellaceae</taxon>
        <taxon>Phytoactinopolyspora</taxon>
    </lineage>
</organism>
<evidence type="ECO:0000313" key="3">
    <source>
        <dbReference type="EMBL" id="NED99935.1"/>
    </source>
</evidence>
<dbReference type="RefSeq" id="WP_163734797.1">
    <property type="nucleotide sequence ID" value="NZ_JAAGOA010000004.1"/>
</dbReference>
<dbReference type="PANTHER" id="PTHR46018:SF2">
    <property type="entry name" value="ZINC PHOSPHODIESTERASE ELAC PROTEIN 1"/>
    <property type="match status" value="1"/>
</dbReference>
<keyword evidence="4" id="KW-1185">Reference proteome</keyword>
<evidence type="ECO:0000259" key="2">
    <source>
        <dbReference type="Pfam" id="PF12706"/>
    </source>
</evidence>
<dbReference type="GO" id="GO:0042781">
    <property type="term" value="F:3'-tRNA processing endoribonuclease activity"/>
    <property type="evidence" value="ECO:0007669"/>
    <property type="project" value="TreeGrafter"/>
</dbReference>
<keyword evidence="1" id="KW-0540">Nuclease</keyword>
<keyword evidence="1" id="KW-0255">Endonuclease</keyword>
<evidence type="ECO:0000313" key="4">
    <source>
        <dbReference type="Proteomes" id="UP000475214"/>
    </source>
</evidence>
<dbReference type="InterPro" id="IPR001279">
    <property type="entry name" value="Metallo-B-lactamas"/>
</dbReference>
<keyword evidence="1" id="KW-0378">Hydrolase</keyword>
<dbReference type="Gene3D" id="3.60.15.10">
    <property type="entry name" value="Ribonuclease Z/Hydroxyacylglutathione hydrolase-like"/>
    <property type="match status" value="2"/>
</dbReference>
<dbReference type="Proteomes" id="UP000475214">
    <property type="component" value="Unassembled WGS sequence"/>
</dbReference>
<dbReference type="EMBL" id="JAAGOA010000004">
    <property type="protein sequence ID" value="NED99935.1"/>
    <property type="molecule type" value="Genomic_DNA"/>
</dbReference>
<gene>
    <name evidence="3" type="ORF">G1H10_07110</name>
</gene>